<dbReference type="InterPro" id="IPR001707">
    <property type="entry name" value="Cmp_AcTrfase"/>
</dbReference>
<dbReference type="Gene3D" id="3.30.559.10">
    <property type="entry name" value="Chloramphenicol acetyltransferase-like domain"/>
    <property type="match status" value="1"/>
</dbReference>
<dbReference type="SUPFAM" id="SSF52777">
    <property type="entry name" value="CoA-dependent acyltransferases"/>
    <property type="match status" value="1"/>
</dbReference>
<comment type="caution">
    <text evidence="1">The sequence shown here is derived from an EMBL/GenBank/DDBJ whole genome shotgun (WGS) entry which is preliminary data.</text>
</comment>
<proteinExistence type="predicted"/>
<dbReference type="EMBL" id="DVJN01000094">
    <property type="protein sequence ID" value="HIS92327.1"/>
    <property type="molecule type" value="Genomic_DNA"/>
</dbReference>
<sequence length="212" mass="24483">MAVKGIDMERYARRGHFAYFCAMQYPYVGVTQETEVTDLLAACRERQRSFYLSFLHAAALAADGVPQFRQRIRAGGIVEYSECPTSHIELLEDETYCYCTLRHHMPLEEYYPYAEEARRQCRQRASIEEDAEVESLYFISTLPWLHYSALIQPVAGGDESNPRITWGQYRQDGNGRVSLPVTVLAHHALVDGIHIARFYQNLQEQLRMLARP</sequence>
<dbReference type="PANTHER" id="PTHR38474:SF1">
    <property type="entry name" value="SLR0299 PROTEIN"/>
    <property type="match status" value="1"/>
</dbReference>
<evidence type="ECO:0000313" key="2">
    <source>
        <dbReference type="Proteomes" id="UP000824140"/>
    </source>
</evidence>
<dbReference type="SMART" id="SM01059">
    <property type="entry name" value="CAT"/>
    <property type="match status" value="1"/>
</dbReference>
<protein>
    <submittedName>
        <fullName evidence="1">Chloramphenicol acetyltransferase</fullName>
    </submittedName>
</protein>
<dbReference type="Pfam" id="PF00302">
    <property type="entry name" value="CAT"/>
    <property type="match status" value="1"/>
</dbReference>
<gene>
    <name evidence="1" type="ORF">IAA84_04840</name>
</gene>
<dbReference type="Proteomes" id="UP000824140">
    <property type="component" value="Unassembled WGS sequence"/>
</dbReference>
<reference evidence="1" key="1">
    <citation type="submission" date="2020-10" db="EMBL/GenBank/DDBJ databases">
        <authorList>
            <person name="Gilroy R."/>
        </authorList>
    </citation>
    <scope>NUCLEOTIDE SEQUENCE</scope>
    <source>
        <strain evidence="1">13766</strain>
    </source>
</reference>
<reference evidence="1" key="2">
    <citation type="journal article" date="2021" name="PeerJ">
        <title>Extensive microbial diversity within the chicken gut microbiome revealed by metagenomics and culture.</title>
        <authorList>
            <person name="Gilroy R."/>
            <person name="Ravi A."/>
            <person name="Getino M."/>
            <person name="Pursley I."/>
            <person name="Horton D.L."/>
            <person name="Alikhan N.F."/>
            <person name="Baker D."/>
            <person name="Gharbi K."/>
            <person name="Hall N."/>
            <person name="Watson M."/>
            <person name="Adriaenssens E.M."/>
            <person name="Foster-Nyarko E."/>
            <person name="Jarju S."/>
            <person name="Secka A."/>
            <person name="Antonio M."/>
            <person name="Oren A."/>
            <person name="Chaudhuri R.R."/>
            <person name="La Ragione R."/>
            <person name="Hildebrand F."/>
            <person name="Pallen M.J."/>
        </authorList>
    </citation>
    <scope>NUCLEOTIDE SEQUENCE</scope>
    <source>
        <strain evidence="1">13766</strain>
    </source>
</reference>
<dbReference type="GO" id="GO:0008811">
    <property type="term" value="F:chloramphenicol O-acetyltransferase activity"/>
    <property type="evidence" value="ECO:0007669"/>
    <property type="project" value="InterPro"/>
</dbReference>
<evidence type="ECO:0000313" key="1">
    <source>
        <dbReference type="EMBL" id="HIS92327.1"/>
    </source>
</evidence>
<dbReference type="AlphaFoldDB" id="A0A9D1FZP0"/>
<name>A0A9D1FZP0_9FIRM</name>
<dbReference type="PANTHER" id="PTHR38474">
    <property type="entry name" value="SLR0299 PROTEIN"/>
    <property type="match status" value="1"/>
</dbReference>
<dbReference type="InterPro" id="IPR023213">
    <property type="entry name" value="CAT-like_dom_sf"/>
</dbReference>
<accession>A0A9D1FZP0</accession>
<organism evidence="1 2">
    <name type="scientific">Candidatus Alectryocaccomicrobium excrementavium</name>
    <dbReference type="NCBI Taxonomy" id="2840668"/>
    <lineage>
        <taxon>Bacteria</taxon>
        <taxon>Bacillati</taxon>
        <taxon>Bacillota</taxon>
        <taxon>Clostridia</taxon>
        <taxon>Candidatus Alectryocaccomicrobium</taxon>
    </lineage>
</organism>